<feature type="region of interest" description="Disordered" evidence="1">
    <location>
        <begin position="1"/>
        <end position="123"/>
    </location>
</feature>
<dbReference type="InParanoid" id="E3JXW0"/>
<gene>
    <name evidence="2" type="ORF">PGTG_02346</name>
</gene>
<keyword evidence="3" id="KW-1185">Reference proteome</keyword>
<evidence type="ECO:0000313" key="3">
    <source>
        <dbReference type="Proteomes" id="UP000008783"/>
    </source>
</evidence>
<dbReference type="RefSeq" id="XP_003321304.1">
    <property type="nucleotide sequence ID" value="XM_003321256.1"/>
</dbReference>
<dbReference type="HOGENOM" id="CLU_2185249_0_0_1"/>
<protein>
    <submittedName>
        <fullName evidence="2">Uncharacterized protein</fullName>
    </submittedName>
</protein>
<sequence>MVDQHRLSSGGLPNAPNHEPSNLWIRRTPNGPHVPPINQAKRGASPTSNDCKPNVRPKNVAPDPAQAARSQLTTTVDEEELNEPGQSGGPGSHTDTPTQQDPTSPTSHTNGPAASPCAYRRRA</sequence>
<dbReference type="GeneID" id="10529070"/>
<reference key="1">
    <citation type="submission" date="2007-01" db="EMBL/GenBank/DDBJ databases">
        <title>The Genome Sequence of Puccinia graminis f. sp. tritici Strain CRL 75-36-700-3.</title>
        <authorList>
            <consortium name="The Broad Institute Genome Sequencing Platform"/>
            <person name="Birren B."/>
            <person name="Lander E."/>
            <person name="Galagan J."/>
            <person name="Nusbaum C."/>
            <person name="Devon K."/>
            <person name="Cuomo C."/>
            <person name="Jaffe D."/>
            <person name="Butler J."/>
            <person name="Alvarez P."/>
            <person name="Gnerre S."/>
            <person name="Grabherr M."/>
            <person name="Mauceli E."/>
            <person name="Brockman W."/>
            <person name="Young S."/>
            <person name="LaButti K."/>
            <person name="Sykes S."/>
            <person name="DeCaprio D."/>
            <person name="Crawford M."/>
            <person name="Koehrsen M."/>
            <person name="Engels R."/>
            <person name="Montgomery P."/>
            <person name="Pearson M."/>
            <person name="Howarth C."/>
            <person name="Larson L."/>
            <person name="White J."/>
            <person name="Zeng Q."/>
            <person name="Kodira C."/>
            <person name="Yandava C."/>
            <person name="Alvarado L."/>
            <person name="O'Leary S."/>
            <person name="Szabo L."/>
            <person name="Dean R."/>
            <person name="Schein J."/>
        </authorList>
    </citation>
    <scope>NUCLEOTIDE SEQUENCE</scope>
    <source>
        <strain>CRL 75-36-700-3</strain>
    </source>
</reference>
<evidence type="ECO:0000313" key="2">
    <source>
        <dbReference type="EMBL" id="EFP76885.1"/>
    </source>
</evidence>
<dbReference type="KEGG" id="pgr:PGTG_02346"/>
<accession>E3JXW0</accession>
<evidence type="ECO:0000256" key="1">
    <source>
        <dbReference type="SAM" id="MobiDB-lite"/>
    </source>
</evidence>
<dbReference type="VEuPathDB" id="FungiDB:PGTG_02346"/>
<name>E3JXW0_PUCGT</name>
<proteinExistence type="predicted"/>
<reference evidence="3" key="2">
    <citation type="journal article" date="2011" name="Proc. Natl. Acad. Sci. U.S.A.">
        <title>Obligate biotrophy features unraveled by the genomic analysis of rust fungi.</title>
        <authorList>
            <person name="Duplessis S."/>
            <person name="Cuomo C.A."/>
            <person name="Lin Y.-C."/>
            <person name="Aerts A."/>
            <person name="Tisserant E."/>
            <person name="Veneault-Fourrey C."/>
            <person name="Joly D.L."/>
            <person name="Hacquard S."/>
            <person name="Amselem J."/>
            <person name="Cantarel B.L."/>
            <person name="Chiu R."/>
            <person name="Coutinho P.M."/>
            <person name="Feau N."/>
            <person name="Field M."/>
            <person name="Frey P."/>
            <person name="Gelhaye E."/>
            <person name="Goldberg J."/>
            <person name="Grabherr M.G."/>
            <person name="Kodira C.D."/>
            <person name="Kohler A."/>
            <person name="Kuees U."/>
            <person name="Lindquist E.A."/>
            <person name="Lucas S.M."/>
            <person name="Mago R."/>
            <person name="Mauceli E."/>
            <person name="Morin E."/>
            <person name="Murat C."/>
            <person name="Pangilinan J.L."/>
            <person name="Park R."/>
            <person name="Pearson M."/>
            <person name="Quesneville H."/>
            <person name="Rouhier N."/>
            <person name="Sakthikumar S."/>
            <person name="Salamov A.A."/>
            <person name="Schmutz J."/>
            <person name="Selles B."/>
            <person name="Shapiro H."/>
            <person name="Tanguay P."/>
            <person name="Tuskan G.A."/>
            <person name="Henrissat B."/>
            <person name="Van de Peer Y."/>
            <person name="Rouze P."/>
            <person name="Ellis J.G."/>
            <person name="Dodds P.N."/>
            <person name="Schein J.E."/>
            <person name="Zhong S."/>
            <person name="Hamelin R.C."/>
            <person name="Grigoriev I.V."/>
            <person name="Szabo L.J."/>
            <person name="Martin F."/>
        </authorList>
    </citation>
    <scope>NUCLEOTIDE SEQUENCE [LARGE SCALE GENOMIC DNA]</scope>
    <source>
        <strain evidence="3">CRL 75-36-700-3 / race SCCL</strain>
    </source>
</reference>
<feature type="compositionally biased region" description="Low complexity" evidence="1">
    <location>
        <begin position="92"/>
        <end position="109"/>
    </location>
</feature>
<dbReference type="AlphaFoldDB" id="E3JXW0"/>
<dbReference type="EMBL" id="DS178266">
    <property type="protein sequence ID" value="EFP76885.1"/>
    <property type="molecule type" value="Genomic_DNA"/>
</dbReference>
<organism evidence="2 3">
    <name type="scientific">Puccinia graminis f. sp. tritici (strain CRL 75-36-700-3 / race SCCL)</name>
    <name type="common">Black stem rust fungus</name>
    <dbReference type="NCBI Taxonomy" id="418459"/>
    <lineage>
        <taxon>Eukaryota</taxon>
        <taxon>Fungi</taxon>
        <taxon>Dikarya</taxon>
        <taxon>Basidiomycota</taxon>
        <taxon>Pucciniomycotina</taxon>
        <taxon>Pucciniomycetes</taxon>
        <taxon>Pucciniales</taxon>
        <taxon>Pucciniaceae</taxon>
        <taxon>Puccinia</taxon>
    </lineage>
</organism>
<dbReference type="Proteomes" id="UP000008783">
    <property type="component" value="Unassembled WGS sequence"/>
</dbReference>